<dbReference type="InterPro" id="IPR027995">
    <property type="entry name" value="Galactosyl_T_N"/>
</dbReference>
<comment type="caution">
    <text evidence="3">The sequence shown here is derived from an EMBL/GenBank/DDBJ whole genome shotgun (WGS) entry which is preliminary data.</text>
</comment>
<feature type="domain" description="Galactosyltransferase N-terminal" evidence="2">
    <location>
        <begin position="178"/>
        <end position="310"/>
    </location>
</feature>
<dbReference type="EC" id="2.4.1.-" evidence="1"/>
<keyword evidence="1" id="KW-0808">Transferase</keyword>
<keyword evidence="4" id="KW-1185">Reference proteome</keyword>
<name>A0ABD3X541_SINWO</name>
<dbReference type="PANTHER" id="PTHR19300:SF57">
    <property type="entry name" value="BETA-1,4-N-ACETYLGALACTOSAMINYLTRANSFERASE"/>
    <property type="match status" value="1"/>
</dbReference>
<keyword evidence="1" id="KW-0812">Transmembrane</keyword>
<dbReference type="InterPro" id="IPR029044">
    <property type="entry name" value="Nucleotide-diphossugar_trans"/>
</dbReference>
<keyword evidence="1" id="KW-0735">Signal-anchor</keyword>
<dbReference type="GO" id="GO:0016757">
    <property type="term" value="F:glycosyltransferase activity"/>
    <property type="evidence" value="ECO:0007669"/>
    <property type="project" value="UniProtKB-KW"/>
</dbReference>
<comment type="function">
    <text evidence="1">Catalyses the transfer of galactose onto proteins or lipids.</text>
</comment>
<dbReference type="SUPFAM" id="SSF53448">
    <property type="entry name" value="Nucleotide-diphospho-sugar transferases"/>
    <property type="match status" value="1"/>
</dbReference>
<dbReference type="Pfam" id="PF13733">
    <property type="entry name" value="Glyco_transf_7N"/>
    <property type="match status" value="1"/>
</dbReference>
<dbReference type="PANTHER" id="PTHR19300">
    <property type="entry name" value="BETA-1,4-GALACTOSYLTRANSFERASE"/>
    <property type="match status" value="1"/>
</dbReference>
<evidence type="ECO:0000313" key="3">
    <source>
        <dbReference type="EMBL" id="KAL3881285.1"/>
    </source>
</evidence>
<dbReference type="EMBL" id="JBJQND010000003">
    <property type="protein sequence ID" value="KAL3881285.1"/>
    <property type="molecule type" value="Genomic_DNA"/>
</dbReference>
<dbReference type="Gene3D" id="3.90.550.10">
    <property type="entry name" value="Spore Coat Polysaccharide Biosynthesis Protein SpsA, Chain A"/>
    <property type="match status" value="1"/>
</dbReference>
<dbReference type="Proteomes" id="UP001634394">
    <property type="component" value="Unassembled WGS sequence"/>
</dbReference>
<comment type="pathway">
    <text evidence="1">Protein modification; protein glycosylation.</text>
</comment>
<evidence type="ECO:0000259" key="2">
    <source>
        <dbReference type="Pfam" id="PF13733"/>
    </source>
</evidence>
<evidence type="ECO:0000256" key="1">
    <source>
        <dbReference type="RuleBase" id="RU368121"/>
    </source>
</evidence>
<keyword evidence="1" id="KW-0325">Glycoprotein</keyword>
<sequence length="326" mass="37937">MFKKKDVVPLLTLLLLIFIIVVTLSQILVVHHKSNRNNISPDMSKLQMEFHEIEKTIEMMLETNVVPPEHYQDVLKGSIYASRIEEIIRESNYLGAVHKQKIVNVNQSMQVIYTNIDDRKSRSLQDFISNLKTDIQRKNALCFESLGVFPYATKSTDCENFTLDRQKDLSTNSSLQLCPETPKLVGKLSIASKEIIRLQDVLFENKELLPGGKFRPCDCIARHKVAVIIPFRNRYRHLVILLKVLLPVLKRQQLDFRIFVVEQYGNDTFNKGRVMNAGFKEAWKLEDFRCFVFHDVDLIPEDDRNLYSCPIYPRHMSVAINEMSYK</sequence>
<protein>
    <recommendedName>
        <fullName evidence="1">Beta-1,4-galactosyltransferase</fullName>
        <ecNumber evidence="1">2.4.1.-</ecNumber>
    </recommendedName>
</protein>
<dbReference type="AlphaFoldDB" id="A0ABD3X541"/>
<dbReference type="InterPro" id="IPR003859">
    <property type="entry name" value="Galactosyl_T"/>
</dbReference>
<accession>A0ABD3X541</accession>
<gene>
    <name evidence="3" type="ORF">ACJMK2_027740</name>
</gene>
<comment type="similarity">
    <text evidence="1">Belongs to the glycosyltransferase 7 family.</text>
</comment>
<proteinExistence type="inferred from homology"/>
<keyword evidence="1" id="KW-0328">Glycosyltransferase</keyword>
<reference evidence="3 4" key="1">
    <citation type="submission" date="2024-11" db="EMBL/GenBank/DDBJ databases">
        <title>Chromosome-level genome assembly of the freshwater bivalve Anodonta woodiana.</title>
        <authorList>
            <person name="Chen X."/>
        </authorList>
    </citation>
    <scope>NUCLEOTIDE SEQUENCE [LARGE SCALE GENOMIC DNA]</scope>
    <source>
        <strain evidence="3">MN2024</strain>
        <tissue evidence="3">Gills</tissue>
    </source>
</reference>
<evidence type="ECO:0000313" key="4">
    <source>
        <dbReference type="Proteomes" id="UP001634394"/>
    </source>
</evidence>
<organism evidence="3 4">
    <name type="scientific">Sinanodonta woodiana</name>
    <name type="common">Chinese pond mussel</name>
    <name type="synonym">Anodonta woodiana</name>
    <dbReference type="NCBI Taxonomy" id="1069815"/>
    <lineage>
        <taxon>Eukaryota</taxon>
        <taxon>Metazoa</taxon>
        <taxon>Spiralia</taxon>
        <taxon>Lophotrochozoa</taxon>
        <taxon>Mollusca</taxon>
        <taxon>Bivalvia</taxon>
        <taxon>Autobranchia</taxon>
        <taxon>Heteroconchia</taxon>
        <taxon>Palaeoheterodonta</taxon>
        <taxon>Unionida</taxon>
        <taxon>Unionoidea</taxon>
        <taxon>Unionidae</taxon>
        <taxon>Unioninae</taxon>
        <taxon>Sinanodonta</taxon>
    </lineage>
</organism>
<dbReference type="PRINTS" id="PR02050">
    <property type="entry name" value="B14GALTRFASE"/>
</dbReference>